<protein>
    <submittedName>
        <fullName evidence="1">Uncharacterized protein</fullName>
    </submittedName>
</protein>
<dbReference type="PaxDb" id="29760-VIT_13s0074g00530.t01"/>
<evidence type="ECO:0000313" key="2">
    <source>
        <dbReference type="Proteomes" id="UP000009183"/>
    </source>
</evidence>
<proteinExistence type="predicted"/>
<dbReference type="InParanoid" id="D7UBW2"/>
<dbReference type="AlphaFoldDB" id="D7UBW2"/>
<organism evidence="1 2">
    <name type="scientific">Vitis vinifera</name>
    <name type="common">Grape</name>
    <dbReference type="NCBI Taxonomy" id="29760"/>
    <lineage>
        <taxon>Eukaryota</taxon>
        <taxon>Viridiplantae</taxon>
        <taxon>Streptophyta</taxon>
        <taxon>Embryophyta</taxon>
        <taxon>Tracheophyta</taxon>
        <taxon>Spermatophyta</taxon>
        <taxon>Magnoliopsida</taxon>
        <taxon>eudicotyledons</taxon>
        <taxon>Gunneridae</taxon>
        <taxon>Pentapetalae</taxon>
        <taxon>rosids</taxon>
        <taxon>Vitales</taxon>
        <taxon>Vitaceae</taxon>
        <taxon>Viteae</taxon>
        <taxon>Vitis</taxon>
    </lineage>
</organism>
<accession>D7UBW2</accession>
<dbReference type="EMBL" id="FN596753">
    <property type="protein sequence ID" value="CBI40227.3"/>
    <property type="molecule type" value="Genomic_DNA"/>
</dbReference>
<sequence length="43" mass="4887">MIGTNGQTEKKRKQKTSALSLLWAQPINKPITIASLILYNFRI</sequence>
<gene>
    <name evidence="1" type="ordered locus">VIT_13s0074g00530</name>
</gene>
<evidence type="ECO:0000313" key="1">
    <source>
        <dbReference type="EMBL" id="CBI40227.3"/>
    </source>
</evidence>
<reference evidence="2" key="1">
    <citation type="journal article" date="2007" name="Nature">
        <title>The grapevine genome sequence suggests ancestral hexaploidization in major angiosperm phyla.</title>
        <authorList>
            <consortium name="The French-Italian Public Consortium for Grapevine Genome Characterization."/>
            <person name="Jaillon O."/>
            <person name="Aury J.-M."/>
            <person name="Noel B."/>
            <person name="Policriti A."/>
            <person name="Clepet C."/>
            <person name="Casagrande A."/>
            <person name="Choisne N."/>
            <person name="Aubourg S."/>
            <person name="Vitulo N."/>
            <person name="Jubin C."/>
            <person name="Vezzi A."/>
            <person name="Legeai F."/>
            <person name="Hugueney P."/>
            <person name="Dasilva C."/>
            <person name="Horner D."/>
            <person name="Mica E."/>
            <person name="Jublot D."/>
            <person name="Poulain J."/>
            <person name="Bruyere C."/>
            <person name="Billault A."/>
            <person name="Segurens B."/>
            <person name="Gouyvenoux M."/>
            <person name="Ugarte E."/>
            <person name="Cattonaro F."/>
            <person name="Anthouard V."/>
            <person name="Vico V."/>
            <person name="Del Fabbro C."/>
            <person name="Alaux M."/>
            <person name="Di Gaspero G."/>
            <person name="Dumas V."/>
            <person name="Felice N."/>
            <person name="Paillard S."/>
            <person name="Juman I."/>
            <person name="Moroldo M."/>
            <person name="Scalabrin S."/>
            <person name="Canaguier A."/>
            <person name="Le Clainche I."/>
            <person name="Malacrida G."/>
            <person name="Durand E."/>
            <person name="Pesole G."/>
            <person name="Laucou V."/>
            <person name="Chatelet P."/>
            <person name="Merdinoglu D."/>
            <person name="Delledonne M."/>
            <person name="Pezzotti M."/>
            <person name="Lecharny A."/>
            <person name="Scarpelli C."/>
            <person name="Artiguenave F."/>
            <person name="Pe M.E."/>
            <person name="Valle G."/>
            <person name="Morgante M."/>
            <person name="Caboche M."/>
            <person name="Adam-Blondon A.-F."/>
            <person name="Weissenbach J."/>
            <person name="Quetier F."/>
            <person name="Wincker P."/>
        </authorList>
    </citation>
    <scope>NUCLEOTIDE SEQUENCE [LARGE SCALE GENOMIC DNA]</scope>
    <source>
        <strain evidence="2">cv. Pinot noir / PN40024</strain>
    </source>
</reference>
<dbReference type="Proteomes" id="UP000009183">
    <property type="component" value="Chromosome 13"/>
</dbReference>
<name>D7UBW2_VITVI</name>
<keyword evidence="2" id="KW-1185">Reference proteome</keyword>
<dbReference type="HOGENOM" id="CLU_3243217_0_0_1"/>